<reference evidence="19 20" key="1">
    <citation type="journal article" date="2020" name="Microorganisms">
        <title>Osmotic Adaptation and Compatible Solute Biosynthesis of Phototrophic Bacteria as Revealed from Genome Analyses.</title>
        <authorList>
            <person name="Imhoff J.F."/>
            <person name="Rahn T."/>
            <person name="Kunzel S."/>
            <person name="Keller A."/>
            <person name="Neulinger S.C."/>
        </authorList>
    </citation>
    <scope>NUCLEOTIDE SEQUENCE [LARGE SCALE GENOMIC DNA]</scope>
    <source>
        <strain evidence="19 20">DSM 25653</strain>
    </source>
</reference>
<keyword evidence="15 16" id="KW-0739">Sodium transport</keyword>
<dbReference type="NCBIfam" id="NF003749">
    <property type="entry name" value="PRK05346.1-5"/>
    <property type="match status" value="1"/>
</dbReference>
<comment type="subunit">
    <text evidence="16 17">Composed of six subunits; NqrA, NqrB, NqrC, NqrD, NqrE and NqrF.</text>
</comment>
<evidence type="ECO:0000256" key="1">
    <source>
        <dbReference type="ARBA" id="ARBA00022448"/>
    </source>
</evidence>
<comment type="caution">
    <text evidence="16">Lacks conserved residue(s) required for the propagation of feature annotation.</text>
</comment>
<evidence type="ECO:0000256" key="8">
    <source>
        <dbReference type="ARBA" id="ARBA00022967"/>
    </source>
</evidence>
<comment type="catalytic activity">
    <reaction evidence="16 17">
        <text>a ubiquinone + n Na(+)(in) + NADH + H(+) = a ubiquinol + n Na(+)(out) + NAD(+)</text>
        <dbReference type="Rhea" id="RHEA:47748"/>
        <dbReference type="Rhea" id="RHEA-COMP:9565"/>
        <dbReference type="Rhea" id="RHEA-COMP:9566"/>
        <dbReference type="ChEBI" id="CHEBI:15378"/>
        <dbReference type="ChEBI" id="CHEBI:16389"/>
        <dbReference type="ChEBI" id="CHEBI:17976"/>
        <dbReference type="ChEBI" id="CHEBI:29101"/>
        <dbReference type="ChEBI" id="CHEBI:57540"/>
        <dbReference type="ChEBI" id="CHEBI:57945"/>
        <dbReference type="EC" id="7.2.1.1"/>
    </reaction>
</comment>
<evidence type="ECO:0000256" key="17">
    <source>
        <dbReference type="PIRNR" id="PIRNR009437"/>
    </source>
</evidence>
<keyword evidence="13 16" id="KW-0830">Ubiquinone</keyword>
<keyword evidence="2 16" id="KW-1003">Cell membrane</keyword>
<evidence type="ECO:0000256" key="14">
    <source>
        <dbReference type="ARBA" id="ARBA00023136"/>
    </source>
</evidence>
<keyword evidence="14 16" id="KW-0472">Membrane</keyword>
<evidence type="ECO:0000256" key="3">
    <source>
        <dbReference type="ARBA" id="ARBA00022519"/>
    </source>
</evidence>
<evidence type="ECO:0000256" key="4">
    <source>
        <dbReference type="ARBA" id="ARBA00022553"/>
    </source>
</evidence>
<sequence length="269" mass="28520">MTGLVASIKAVFKLPNDDPRKTLAVALVLCLACSMVVSATAVSLRPLQERKAALALKSEIVEVAGLDSGELDLDEAFAQIETRLVDLDSGAFVEGADPLSYSYRDAAKDPAASTSLSEADPAGLIRRPDRMPVYLVRDAGQLDTIILPIYGAGLWSTMHGLLALAPDGRTVKALTFYEQRETAGLGSEVAGERWLSEWPGKVVLDASGKPVIEVAKGDVDPNAPNAEHRVDGLSGATLTSNGVTNLMRFWLGPQGYGPFLATLSGRERG</sequence>
<feature type="modified residue" description="FMN phosphoryl threonine" evidence="16">
    <location>
        <position position="237"/>
    </location>
</feature>
<accession>A0A9X0W6D2</accession>
<organism evidence="19 20">
    <name type="scientific">Lamprobacter modestohalophilus</name>
    <dbReference type="NCBI Taxonomy" id="1064514"/>
    <lineage>
        <taxon>Bacteria</taxon>
        <taxon>Pseudomonadati</taxon>
        <taxon>Pseudomonadota</taxon>
        <taxon>Gammaproteobacteria</taxon>
        <taxon>Chromatiales</taxon>
        <taxon>Chromatiaceae</taxon>
        <taxon>Lamprobacter</taxon>
    </lineage>
</organism>
<evidence type="ECO:0000256" key="6">
    <source>
        <dbReference type="ARBA" id="ARBA00022643"/>
    </source>
</evidence>
<comment type="caution">
    <text evidence="19">The sequence shown here is derived from an EMBL/GenBank/DDBJ whole genome shotgun (WGS) entry which is preliminary data.</text>
</comment>
<comment type="function">
    <text evidence="16">NQR complex catalyzes the reduction of ubiquinone-1 to ubiquinol by two successive reactions, coupled with the transport of Na(+) ions from the cytoplasm to the periplasm. NqrA to NqrE are probably involved in the second step, the conversion of ubisemiquinone to ubiquinol.</text>
</comment>
<evidence type="ECO:0000259" key="18">
    <source>
        <dbReference type="SMART" id="SM00900"/>
    </source>
</evidence>
<keyword evidence="10 16" id="KW-0520">NAD</keyword>
<keyword evidence="9 16" id="KW-1133">Transmembrane helix</keyword>
<feature type="domain" description="FMN-binding" evidence="18">
    <location>
        <begin position="153"/>
        <end position="254"/>
    </location>
</feature>
<keyword evidence="6 16" id="KW-0288">FMN</keyword>
<dbReference type="GO" id="GO:0006814">
    <property type="term" value="P:sodium ion transport"/>
    <property type="evidence" value="ECO:0007669"/>
    <property type="project" value="UniProtKB-UniRule"/>
</dbReference>
<evidence type="ECO:0000256" key="9">
    <source>
        <dbReference type="ARBA" id="ARBA00022989"/>
    </source>
</evidence>
<keyword evidence="3" id="KW-0997">Cell inner membrane</keyword>
<keyword evidence="4 16" id="KW-0597">Phosphoprotein</keyword>
<comment type="similarity">
    <text evidence="16 17">Belongs to the NqrC family.</text>
</comment>
<dbReference type="PIRSF" id="PIRSF009437">
    <property type="entry name" value="NQR-1_subunit_C"/>
    <property type="match status" value="1"/>
</dbReference>
<name>A0A9X0W6D2_9GAMM</name>
<dbReference type="InterPro" id="IPR007329">
    <property type="entry name" value="FMN-bd"/>
</dbReference>
<dbReference type="PANTHER" id="PTHR37838:SF1">
    <property type="entry name" value="NA(+)-TRANSLOCATING NADH-QUINONE REDUCTASE SUBUNIT C"/>
    <property type="match status" value="1"/>
</dbReference>
<evidence type="ECO:0000256" key="7">
    <source>
        <dbReference type="ARBA" id="ARBA00022692"/>
    </source>
</evidence>
<dbReference type="HAMAP" id="MF_00427">
    <property type="entry name" value="NqrC"/>
    <property type="match status" value="1"/>
</dbReference>
<evidence type="ECO:0000256" key="16">
    <source>
        <dbReference type="HAMAP-Rule" id="MF_00427"/>
    </source>
</evidence>
<evidence type="ECO:0000256" key="2">
    <source>
        <dbReference type="ARBA" id="ARBA00022475"/>
    </source>
</evidence>
<proteinExistence type="inferred from homology"/>
<evidence type="ECO:0000256" key="11">
    <source>
        <dbReference type="ARBA" id="ARBA00023053"/>
    </source>
</evidence>
<dbReference type="AlphaFoldDB" id="A0A9X0W6D2"/>
<evidence type="ECO:0000256" key="10">
    <source>
        <dbReference type="ARBA" id="ARBA00023027"/>
    </source>
</evidence>
<keyword evidence="8 16" id="KW-1278">Translocase</keyword>
<keyword evidence="5 16" id="KW-0285">Flavoprotein</keyword>
<dbReference type="Proteomes" id="UP001138768">
    <property type="component" value="Unassembled WGS sequence"/>
</dbReference>
<dbReference type="NCBIfam" id="TIGR01938">
    <property type="entry name" value="nqrC"/>
    <property type="match status" value="1"/>
</dbReference>
<keyword evidence="12 16" id="KW-0406">Ion transport</keyword>
<keyword evidence="11 16" id="KW-0915">Sodium</keyword>
<evidence type="ECO:0000313" key="19">
    <source>
        <dbReference type="EMBL" id="MBK1617770.1"/>
    </source>
</evidence>
<protein>
    <recommendedName>
        <fullName evidence="16 17">Na(+)-translocating NADH-quinone reductase subunit C</fullName>
        <shortName evidence="16 17">Na(+)-NQR subunit C</shortName>
        <shortName evidence="16 17">Na(+)-translocating NQR subunit C</shortName>
        <ecNumber evidence="16 17">7.2.1.1</ecNumber>
    </recommendedName>
    <alternativeName>
        <fullName evidence="16 17">NQR complex subunit C</fullName>
    </alternativeName>
    <alternativeName>
        <fullName evidence="16 17">NQR-1 subunit C</fullName>
    </alternativeName>
</protein>
<keyword evidence="20" id="KW-1185">Reference proteome</keyword>
<comment type="subcellular location">
    <subcellularLocation>
        <location evidence="16">Cell membrane</location>
        <topology evidence="16">Single-pass membrane protein</topology>
    </subcellularLocation>
</comment>
<evidence type="ECO:0000256" key="13">
    <source>
        <dbReference type="ARBA" id="ARBA00023075"/>
    </source>
</evidence>
<evidence type="ECO:0000256" key="15">
    <source>
        <dbReference type="ARBA" id="ARBA00023201"/>
    </source>
</evidence>
<keyword evidence="7 16" id="KW-0812">Transmembrane</keyword>
<gene>
    <name evidence="16" type="primary">nqrC</name>
    <name evidence="19" type="ORF">CKO42_04735</name>
</gene>
<dbReference type="GO" id="GO:0016655">
    <property type="term" value="F:oxidoreductase activity, acting on NAD(P)H, quinone or similar compound as acceptor"/>
    <property type="evidence" value="ECO:0007669"/>
    <property type="project" value="UniProtKB-UniRule"/>
</dbReference>
<keyword evidence="1 16" id="KW-0813">Transport</keyword>
<dbReference type="InterPro" id="IPR010204">
    <property type="entry name" value="NqrC"/>
</dbReference>
<evidence type="ECO:0000313" key="20">
    <source>
        <dbReference type="Proteomes" id="UP001138768"/>
    </source>
</evidence>
<dbReference type="EC" id="7.2.1.1" evidence="16 17"/>
<dbReference type="GO" id="GO:0005886">
    <property type="term" value="C:plasma membrane"/>
    <property type="evidence" value="ECO:0007669"/>
    <property type="project" value="UniProtKB-SubCell"/>
</dbReference>
<evidence type="ECO:0000256" key="12">
    <source>
        <dbReference type="ARBA" id="ARBA00023065"/>
    </source>
</evidence>
<dbReference type="PANTHER" id="PTHR37838">
    <property type="entry name" value="NA(+)-TRANSLOCATING NADH-QUINONE REDUCTASE SUBUNIT C"/>
    <property type="match status" value="1"/>
</dbReference>
<dbReference type="EMBL" id="NRRY01000005">
    <property type="protein sequence ID" value="MBK1617770.1"/>
    <property type="molecule type" value="Genomic_DNA"/>
</dbReference>
<comment type="cofactor">
    <cofactor evidence="16 17">
        <name>FMN</name>
        <dbReference type="ChEBI" id="CHEBI:58210"/>
    </cofactor>
</comment>
<dbReference type="Pfam" id="PF04205">
    <property type="entry name" value="FMN_bind"/>
    <property type="match status" value="1"/>
</dbReference>
<dbReference type="GO" id="GO:0010181">
    <property type="term" value="F:FMN binding"/>
    <property type="evidence" value="ECO:0007669"/>
    <property type="project" value="UniProtKB-UniRule"/>
</dbReference>
<dbReference type="SMART" id="SM00900">
    <property type="entry name" value="FMN_bind"/>
    <property type="match status" value="1"/>
</dbReference>
<evidence type="ECO:0000256" key="5">
    <source>
        <dbReference type="ARBA" id="ARBA00022630"/>
    </source>
</evidence>